<dbReference type="AlphaFoldDB" id="A0A538TBK0"/>
<organism evidence="2 3">
    <name type="scientific">Eiseniibacteriota bacterium</name>
    <dbReference type="NCBI Taxonomy" id="2212470"/>
    <lineage>
        <taxon>Bacteria</taxon>
        <taxon>Candidatus Eiseniibacteriota</taxon>
    </lineage>
</organism>
<dbReference type="PANTHER" id="PTHR21015">
    <property type="entry name" value="UDP-N-ACETYLGLUCOSAMINE--N-ACETYLMURAMYL-(PENTAPEPTIDE) PYROPHOSPHORYL-UNDECAPRENOL N-ACETYLGLUCOSAMINE TRANSFERASE 1"/>
    <property type="match status" value="1"/>
</dbReference>
<dbReference type="SUPFAM" id="SSF53756">
    <property type="entry name" value="UDP-Glycosyltransferase/glycogen phosphorylase"/>
    <property type="match status" value="1"/>
</dbReference>
<dbReference type="Pfam" id="PF04101">
    <property type="entry name" value="Glyco_tran_28_C"/>
    <property type="match status" value="1"/>
</dbReference>
<accession>A0A538TBK0</accession>
<sequence length="788" mass="88935">MCHPLARLMRLRWSPTAVDHNVATSIGGVMAGRTFSLRVAMYSHDTFGLGHITRTLRLARATVEAIPSASVLVLTGSPIAHRLTFPQGVEYIKLPSVRKCGPETYVPRELGIPFWRLRQMRVRILRDTVRLFRPHILFVDNVPLGMRGEILPSLEDLKRHGTALHLNLRDILDEPGVVRSQWAEDGTHDILNSLYDEVHVFGDRSIHDSAAEYGLPAGKTLFHGYIAPPEPAARERVLPTRRRNGLPSVLITIGGGEDGAEILRCALEAERRLEAVRRLKFDVVLGPLMGVEEAELIRTSASRRGGVSVCEFVEDLADFMPEYDLVVSMGGYNTLCEVMSRAQRSLVIPRIHPRREQELRARALEARGILTLIHPGELTPERFGTALAESLERGPLLPSPRAPRLEGIGCFKRRLEEIALSFRDPAPPKRRRPEVAARVEARHRRLVRSVLGLGVVGFLTCSAGFAWAELRPKAVNAEMLVGYDTNVLDASDAEIRAFEMHDPESFFVVEHMKDAALQMSIDGRWALAAGSKTDARLRYTRLQYLRETIRSENHYALQWRSRASTNTLIDFSLAFAPNVYARHRRDKDALPGDPIFRAEARNEWDAALQISRALGPRWFSVSVVEGSIRDYTRSFDERDRWRAGGRTGFAWQPSRSAKFDLSGGYRQLRSRNVPYLGSDFSYREWSVRSAFDCALGKLLRARAYVNRDWTRYTSTDPDDQSHFGRHDDEWEFGGVLQHALSPSIDWKVGATHTRRYADSAVAMTADLDEEGSIRDTFVSTGIAWHWQP</sequence>
<dbReference type="Proteomes" id="UP000316852">
    <property type="component" value="Unassembled WGS sequence"/>
</dbReference>
<evidence type="ECO:0000313" key="2">
    <source>
        <dbReference type="EMBL" id="TMQ60957.1"/>
    </source>
</evidence>
<gene>
    <name evidence="2" type="ORF">E6K76_00260</name>
</gene>
<dbReference type="PANTHER" id="PTHR21015:SF28">
    <property type="entry name" value="SLL1722 PROTEIN"/>
    <property type="match status" value="1"/>
</dbReference>
<name>A0A538TBK0_UNCEI</name>
<dbReference type="GO" id="GO:0016758">
    <property type="term" value="F:hexosyltransferase activity"/>
    <property type="evidence" value="ECO:0007669"/>
    <property type="project" value="InterPro"/>
</dbReference>
<dbReference type="EMBL" id="VBOW01000003">
    <property type="protein sequence ID" value="TMQ60957.1"/>
    <property type="molecule type" value="Genomic_DNA"/>
</dbReference>
<evidence type="ECO:0000313" key="3">
    <source>
        <dbReference type="Proteomes" id="UP000316852"/>
    </source>
</evidence>
<feature type="domain" description="Glycosyl transferase family 28 C-terminal" evidence="1">
    <location>
        <begin position="251"/>
        <end position="391"/>
    </location>
</feature>
<dbReference type="InterPro" id="IPR007235">
    <property type="entry name" value="Glyco_trans_28_C"/>
</dbReference>
<proteinExistence type="predicted"/>
<evidence type="ECO:0000259" key="1">
    <source>
        <dbReference type="Pfam" id="PF04101"/>
    </source>
</evidence>
<protein>
    <recommendedName>
        <fullName evidence="1">Glycosyl transferase family 28 C-terminal domain-containing protein</fullName>
    </recommendedName>
</protein>
<comment type="caution">
    <text evidence="2">The sequence shown here is derived from an EMBL/GenBank/DDBJ whole genome shotgun (WGS) entry which is preliminary data.</text>
</comment>
<reference evidence="2 3" key="1">
    <citation type="journal article" date="2019" name="Nat. Microbiol.">
        <title>Mediterranean grassland soil C-N compound turnover is dependent on rainfall and depth, and is mediated by genomically divergent microorganisms.</title>
        <authorList>
            <person name="Diamond S."/>
            <person name="Andeer P.F."/>
            <person name="Li Z."/>
            <person name="Crits-Christoph A."/>
            <person name="Burstein D."/>
            <person name="Anantharaman K."/>
            <person name="Lane K.R."/>
            <person name="Thomas B.C."/>
            <person name="Pan C."/>
            <person name="Northen T.R."/>
            <person name="Banfield J.F."/>
        </authorList>
    </citation>
    <scope>NUCLEOTIDE SEQUENCE [LARGE SCALE GENOMIC DNA]</scope>
    <source>
        <strain evidence="2">WS_6</strain>
    </source>
</reference>
<dbReference type="Gene3D" id="3.40.50.2000">
    <property type="entry name" value="Glycogen Phosphorylase B"/>
    <property type="match status" value="1"/>
</dbReference>